<dbReference type="InterPro" id="IPR001138">
    <property type="entry name" value="Zn2Cys6_DnaBD"/>
</dbReference>
<accession>A0A077WJS9</accession>
<keyword evidence="4" id="KW-0804">Transcription</keyword>
<dbReference type="GO" id="GO:0000981">
    <property type="term" value="F:DNA-binding transcription factor activity, RNA polymerase II-specific"/>
    <property type="evidence" value="ECO:0007669"/>
    <property type="project" value="InterPro"/>
</dbReference>
<dbReference type="PROSITE" id="PS00463">
    <property type="entry name" value="ZN2_CY6_FUNGAL_1"/>
    <property type="match status" value="1"/>
</dbReference>
<sequence length="622" mass="71868">MSKRTKTPCFECRKRRRKCVWHRYSLVCQRCAQRDIECVPIDEHSNNMTDDDDTRSEDGDHDLQQWISDVLQLQLTAQQLETTLENTRSDIIDPSWTFHIVNGQLRLESGNVNLHQYGEACFRYLSPFAALFHKEPVTLECAVLHHLLEGFRLVSHLKLEHTTSTTSPLLTEPCIDFDKMVDKLVHFYVHDHPPQVLPILHIPSYYRHYKSLQDKMTCPITMAICVNAASSPILPMKDYTAKERRAIGDYFFHQCHEILFDIFDHPEHRLDVLTTISLLYHYLIVVRLWFTEARRLATIALCICDDIERSDLELTPIQHALFQRQHLQSRYVMHFLDLVTMQAGDNNEQDLFNVAPFAVELDILEDESSIVEWNIKAINHVSRLCLSPYFLLIMNQLKNIICRRHAELDLHVFLRFESVMREWWKSLPDELRVCDDPYSPNATSDIKKETNITALLVLHTISALVHASILKPHIRSDTQGDFIHAIRQRALTMTMHSLDVITRAALASYQHMFVYSEILAFGIMGHMMYAMACIQECPEVQMSSQTKMLFSKIYKGFSSFLPSDHCVPSSISPMASAITLRCASPTMCLYNDYPMPGYALLSDTLSVSFDRLQILLTVSSHC</sequence>
<dbReference type="Gene3D" id="4.10.240.10">
    <property type="entry name" value="Zn(2)-C6 fungal-type DNA-binding domain"/>
    <property type="match status" value="1"/>
</dbReference>
<comment type="subcellular location">
    <subcellularLocation>
        <location evidence="1">Nucleus</location>
    </subcellularLocation>
</comment>
<dbReference type="CDD" id="cd00067">
    <property type="entry name" value="GAL4"/>
    <property type="match status" value="1"/>
</dbReference>
<dbReference type="PROSITE" id="PS50048">
    <property type="entry name" value="ZN2_CY6_FUNGAL_2"/>
    <property type="match status" value="1"/>
</dbReference>
<keyword evidence="5" id="KW-0539">Nucleus</keyword>
<evidence type="ECO:0000256" key="4">
    <source>
        <dbReference type="ARBA" id="ARBA00023163"/>
    </source>
</evidence>
<dbReference type="PANTHER" id="PTHR47338">
    <property type="entry name" value="ZN(II)2CYS6 TRANSCRIPTION FACTOR (EUROFUNG)-RELATED"/>
    <property type="match status" value="1"/>
</dbReference>
<keyword evidence="2" id="KW-0479">Metal-binding</keyword>
<dbReference type="CDD" id="cd12148">
    <property type="entry name" value="fungal_TF_MHR"/>
    <property type="match status" value="1"/>
</dbReference>
<reference evidence="7" key="1">
    <citation type="journal article" date="2014" name="Genome Announc.">
        <title>De novo whole-genome sequence and genome annotation of Lichtheimia ramosa.</title>
        <authorList>
            <person name="Linde J."/>
            <person name="Schwartze V."/>
            <person name="Binder U."/>
            <person name="Lass-Florl C."/>
            <person name="Voigt K."/>
            <person name="Horn F."/>
        </authorList>
    </citation>
    <scope>NUCLEOTIDE SEQUENCE</scope>
    <source>
        <strain evidence="7">JMRC FSU:6197</strain>
    </source>
</reference>
<evidence type="ECO:0000256" key="5">
    <source>
        <dbReference type="ARBA" id="ARBA00023242"/>
    </source>
</evidence>
<evidence type="ECO:0000256" key="1">
    <source>
        <dbReference type="ARBA" id="ARBA00004123"/>
    </source>
</evidence>
<name>A0A077WJS9_9FUNG</name>
<gene>
    <name evidence="7" type="ORF">LRAMOSA01287</name>
</gene>
<dbReference type="AlphaFoldDB" id="A0A077WJS9"/>
<evidence type="ECO:0000256" key="3">
    <source>
        <dbReference type="ARBA" id="ARBA00023015"/>
    </source>
</evidence>
<proteinExistence type="predicted"/>
<dbReference type="InterPro" id="IPR036864">
    <property type="entry name" value="Zn2-C6_fun-type_DNA-bd_sf"/>
</dbReference>
<dbReference type="PANTHER" id="PTHR47338:SF5">
    <property type="entry name" value="ZN(II)2CYS6 TRANSCRIPTION FACTOR (EUROFUNG)"/>
    <property type="match status" value="1"/>
</dbReference>
<dbReference type="GO" id="GO:0005634">
    <property type="term" value="C:nucleus"/>
    <property type="evidence" value="ECO:0007669"/>
    <property type="project" value="UniProtKB-SubCell"/>
</dbReference>
<dbReference type="InterPro" id="IPR050815">
    <property type="entry name" value="TF_fung"/>
</dbReference>
<organism evidence="7">
    <name type="scientific">Lichtheimia ramosa</name>
    <dbReference type="NCBI Taxonomy" id="688394"/>
    <lineage>
        <taxon>Eukaryota</taxon>
        <taxon>Fungi</taxon>
        <taxon>Fungi incertae sedis</taxon>
        <taxon>Mucoromycota</taxon>
        <taxon>Mucoromycotina</taxon>
        <taxon>Mucoromycetes</taxon>
        <taxon>Mucorales</taxon>
        <taxon>Lichtheimiaceae</taxon>
        <taxon>Lichtheimia</taxon>
    </lineage>
</organism>
<dbReference type="OrthoDB" id="2369992at2759"/>
<dbReference type="SUPFAM" id="SSF57701">
    <property type="entry name" value="Zn2/Cys6 DNA-binding domain"/>
    <property type="match status" value="1"/>
</dbReference>
<feature type="domain" description="Zn(2)-C6 fungal-type" evidence="6">
    <location>
        <begin position="8"/>
        <end position="39"/>
    </location>
</feature>
<evidence type="ECO:0000313" key="7">
    <source>
        <dbReference type="EMBL" id="CDS07338.1"/>
    </source>
</evidence>
<protein>
    <recommendedName>
        <fullName evidence="6">Zn(2)-C6 fungal-type domain-containing protein</fullName>
    </recommendedName>
</protein>
<evidence type="ECO:0000256" key="2">
    <source>
        <dbReference type="ARBA" id="ARBA00022723"/>
    </source>
</evidence>
<evidence type="ECO:0000259" key="6">
    <source>
        <dbReference type="PROSITE" id="PS50048"/>
    </source>
</evidence>
<dbReference type="EMBL" id="LK023324">
    <property type="protein sequence ID" value="CDS07338.1"/>
    <property type="molecule type" value="Genomic_DNA"/>
</dbReference>
<keyword evidence="3" id="KW-0805">Transcription regulation</keyword>
<dbReference type="GO" id="GO:0008270">
    <property type="term" value="F:zinc ion binding"/>
    <property type="evidence" value="ECO:0007669"/>
    <property type="project" value="InterPro"/>
</dbReference>